<accession>A0A0R0CC10</accession>
<dbReference type="AlphaFoldDB" id="A0A0R0CC10"/>
<protein>
    <submittedName>
        <fullName evidence="1">Uncharacterized protein</fullName>
    </submittedName>
</protein>
<name>A0A0R0CC10_9GAMM</name>
<proteinExistence type="predicted"/>
<keyword evidence="2" id="KW-1185">Reference proteome</keyword>
<gene>
    <name evidence="1" type="ORF">ABB28_16810</name>
</gene>
<feature type="non-terminal residue" evidence="1">
    <location>
        <position position="142"/>
    </location>
</feature>
<evidence type="ECO:0000313" key="1">
    <source>
        <dbReference type="EMBL" id="KRG67151.1"/>
    </source>
</evidence>
<comment type="caution">
    <text evidence="1">The sequence shown here is derived from an EMBL/GenBank/DDBJ whole genome shotgun (WGS) entry which is preliminary data.</text>
</comment>
<organism evidence="1 2">
    <name type="scientific">Stenotrophomonas chelatiphaga</name>
    <dbReference type="NCBI Taxonomy" id="517011"/>
    <lineage>
        <taxon>Bacteria</taxon>
        <taxon>Pseudomonadati</taxon>
        <taxon>Pseudomonadota</taxon>
        <taxon>Gammaproteobacteria</taxon>
        <taxon>Lysobacterales</taxon>
        <taxon>Lysobacteraceae</taxon>
        <taxon>Stenotrophomonas</taxon>
    </lineage>
</organism>
<dbReference type="EMBL" id="LDJK01000100">
    <property type="protein sequence ID" value="KRG67151.1"/>
    <property type="molecule type" value="Genomic_DNA"/>
</dbReference>
<sequence>MPLSWQSLGEATRHVRLDQTAIGLMIRAAIDSCGNYPPASGAASVEDPPATYVAKKIADKIAQVSRAHAVRQGTPARLIDKGLRSQIMSALEPLGASPPGNRIFERCDLHTALDTIAAEEAGTLHRQGASLVSAVAASGEQR</sequence>
<dbReference type="Proteomes" id="UP000051386">
    <property type="component" value="Unassembled WGS sequence"/>
</dbReference>
<reference evidence="1 2" key="1">
    <citation type="submission" date="2015-05" db="EMBL/GenBank/DDBJ databases">
        <title>Genome sequencing and analysis of members of genus Stenotrophomonas.</title>
        <authorList>
            <person name="Patil P.P."/>
            <person name="Midha S."/>
            <person name="Patil P.B."/>
        </authorList>
    </citation>
    <scope>NUCLEOTIDE SEQUENCE [LARGE SCALE GENOMIC DNA]</scope>
    <source>
        <strain evidence="1 2">DSM 21508</strain>
    </source>
</reference>
<evidence type="ECO:0000313" key="2">
    <source>
        <dbReference type="Proteomes" id="UP000051386"/>
    </source>
</evidence>